<evidence type="ECO:0000256" key="1">
    <source>
        <dbReference type="SAM" id="MobiDB-lite"/>
    </source>
</evidence>
<feature type="region of interest" description="Disordered" evidence="1">
    <location>
        <begin position="1"/>
        <end position="29"/>
    </location>
</feature>
<protein>
    <recommendedName>
        <fullName evidence="2">VapC45 PIN like domain-containing protein</fullName>
    </recommendedName>
</protein>
<evidence type="ECO:0000313" key="4">
    <source>
        <dbReference type="Proteomes" id="UP001589810"/>
    </source>
</evidence>
<name>A0ABV6MXG7_9PSEU</name>
<dbReference type="RefSeq" id="WP_379794259.1">
    <property type="nucleotide sequence ID" value="NZ_JBHLUD010000008.1"/>
</dbReference>
<dbReference type="Pfam" id="PF18478">
    <property type="entry name" value="PIN_10"/>
    <property type="match status" value="1"/>
</dbReference>
<evidence type="ECO:0000313" key="3">
    <source>
        <dbReference type="EMBL" id="MFC0545005.1"/>
    </source>
</evidence>
<accession>A0ABV6MXG7</accession>
<sequence>MRTLPSLPRNTGSGSTPSGPPPASSLAAPPEFYLDENAVTRTVRRLLVELGYRVHTPGEVFGTRAESLGADDIEWLGKIARSGWVVLNRDSKIMERPHELAAYRAAKVHMFYLPGGATRDALKHLVEVHLRDVIAYASNRTPEVWRITERGIAPFAPRQRRPRQA</sequence>
<organism evidence="3 4">
    <name type="scientific">Kutzneria chonburiensis</name>
    <dbReference type="NCBI Taxonomy" id="1483604"/>
    <lineage>
        <taxon>Bacteria</taxon>
        <taxon>Bacillati</taxon>
        <taxon>Actinomycetota</taxon>
        <taxon>Actinomycetes</taxon>
        <taxon>Pseudonocardiales</taxon>
        <taxon>Pseudonocardiaceae</taxon>
        <taxon>Kutzneria</taxon>
    </lineage>
</organism>
<proteinExistence type="predicted"/>
<evidence type="ECO:0000259" key="2">
    <source>
        <dbReference type="Pfam" id="PF18478"/>
    </source>
</evidence>
<dbReference type="Proteomes" id="UP001589810">
    <property type="component" value="Unassembled WGS sequence"/>
</dbReference>
<gene>
    <name evidence="3" type="ORF">ACFFH7_26100</name>
</gene>
<feature type="domain" description="VapC45 PIN like" evidence="2">
    <location>
        <begin position="30"/>
        <end position="114"/>
    </location>
</feature>
<reference evidence="3 4" key="1">
    <citation type="submission" date="2024-09" db="EMBL/GenBank/DDBJ databases">
        <authorList>
            <person name="Sun Q."/>
            <person name="Mori K."/>
        </authorList>
    </citation>
    <scope>NUCLEOTIDE SEQUENCE [LARGE SCALE GENOMIC DNA]</scope>
    <source>
        <strain evidence="3 4">TBRC 1432</strain>
    </source>
</reference>
<comment type="caution">
    <text evidence="3">The sequence shown here is derived from an EMBL/GenBank/DDBJ whole genome shotgun (WGS) entry which is preliminary data.</text>
</comment>
<dbReference type="InterPro" id="IPR041375">
    <property type="entry name" value="VapC45_PIN-like"/>
</dbReference>
<dbReference type="EMBL" id="JBHLUD010000008">
    <property type="protein sequence ID" value="MFC0545005.1"/>
    <property type="molecule type" value="Genomic_DNA"/>
</dbReference>
<keyword evidence="4" id="KW-1185">Reference proteome</keyword>